<organism evidence="2 3">
    <name type="scientific">Tetrapyrgos nigripes</name>
    <dbReference type="NCBI Taxonomy" id="182062"/>
    <lineage>
        <taxon>Eukaryota</taxon>
        <taxon>Fungi</taxon>
        <taxon>Dikarya</taxon>
        <taxon>Basidiomycota</taxon>
        <taxon>Agaricomycotina</taxon>
        <taxon>Agaricomycetes</taxon>
        <taxon>Agaricomycetidae</taxon>
        <taxon>Agaricales</taxon>
        <taxon>Marasmiineae</taxon>
        <taxon>Marasmiaceae</taxon>
        <taxon>Tetrapyrgos</taxon>
    </lineage>
</organism>
<dbReference type="Gene3D" id="3.40.50.1820">
    <property type="entry name" value="alpha/beta hydrolase"/>
    <property type="match status" value="2"/>
</dbReference>
<name>A0A8H5BB77_9AGAR</name>
<protein>
    <recommendedName>
        <fullName evidence="4">Alpha/beta hydrolase fold-3 domain-containing protein</fullName>
    </recommendedName>
</protein>
<dbReference type="Proteomes" id="UP000559256">
    <property type="component" value="Unassembled WGS sequence"/>
</dbReference>
<evidence type="ECO:0008006" key="4">
    <source>
        <dbReference type="Google" id="ProtNLM"/>
    </source>
</evidence>
<proteinExistence type="predicted"/>
<reference evidence="2 3" key="1">
    <citation type="journal article" date="2020" name="ISME J.">
        <title>Uncovering the hidden diversity of litter-decomposition mechanisms in mushroom-forming fungi.</title>
        <authorList>
            <person name="Floudas D."/>
            <person name="Bentzer J."/>
            <person name="Ahren D."/>
            <person name="Johansson T."/>
            <person name="Persson P."/>
            <person name="Tunlid A."/>
        </authorList>
    </citation>
    <scope>NUCLEOTIDE SEQUENCE [LARGE SCALE GENOMIC DNA]</scope>
    <source>
        <strain evidence="2 3">CBS 291.85</strain>
    </source>
</reference>
<dbReference type="OrthoDB" id="2152029at2759"/>
<keyword evidence="1" id="KW-0378">Hydrolase</keyword>
<dbReference type="InterPro" id="IPR050300">
    <property type="entry name" value="GDXG_lipolytic_enzyme"/>
</dbReference>
<dbReference type="GO" id="GO:0016787">
    <property type="term" value="F:hydrolase activity"/>
    <property type="evidence" value="ECO:0007669"/>
    <property type="project" value="UniProtKB-KW"/>
</dbReference>
<dbReference type="SUPFAM" id="SSF53474">
    <property type="entry name" value="alpha/beta-Hydrolases"/>
    <property type="match status" value="1"/>
</dbReference>
<gene>
    <name evidence="2" type="ORF">D9758_017855</name>
</gene>
<dbReference type="InterPro" id="IPR029058">
    <property type="entry name" value="AB_hydrolase_fold"/>
</dbReference>
<dbReference type="PANTHER" id="PTHR48081:SF31">
    <property type="entry name" value="STERYL ACETYL HYDROLASE MUG81-RELATED"/>
    <property type="match status" value="1"/>
</dbReference>
<evidence type="ECO:0000256" key="1">
    <source>
        <dbReference type="ARBA" id="ARBA00022801"/>
    </source>
</evidence>
<dbReference type="PANTHER" id="PTHR48081">
    <property type="entry name" value="AB HYDROLASE SUPERFAMILY PROTEIN C4A8.06C"/>
    <property type="match status" value="1"/>
</dbReference>
<dbReference type="Pfam" id="PF10340">
    <property type="entry name" value="Say1_Mug180"/>
    <property type="match status" value="1"/>
</dbReference>
<evidence type="ECO:0000313" key="2">
    <source>
        <dbReference type="EMBL" id="KAF5319878.1"/>
    </source>
</evidence>
<keyword evidence="3" id="KW-1185">Reference proteome</keyword>
<dbReference type="InterPro" id="IPR019436">
    <property type="entry name" value="Say1-like"/>
</dbReference>
<accession>A0A8H5BB77</accession>
<dbReference type="AlphaFoldDB" id="A0A8H5BB77"/>
<comment type="caution">
    <text evidence="2">The sequence shown here is derived from an EMBL/GenBank/DDBJ whole genome shotgun (WGS) entry which is preliminary data.</text>
</comment>
<evidence type="ECO:0000313" key="3">
    <source>
        <dbReference type="Proteomes" id="UP000559256"/>
    </source>
</evidence>
<dbReference type="EMBL" id="JAACJM010000423">
    <property type="protein sequence ID" value="KAF5319878.1"/>
    <property type="molecule type" value="Genomic_DNA"/>
</dbReference>
<sequence length="366" mass="40501">MSQSSQQQLTLRERWELLCKMVMLPSVMLLSTLTCPLKDKPLKRAIFDASVRHMTSDLSIRQSQSLCKPGVVVYQEWARQVGYKSSVEEVGKDARLFWVGPKSAGRIVLYVPGGGYLFPIADYMISFFHRLQQDVNKNLKNQGGLAFAILDYSVHPNAFPTQLLQIISAIGHLFSVGVKPTNLTLIGDSADLPPSPLCVDGTDPLQGIYLMSPWVGLNEATPSHFRNDCYDILASKVRLTLSPPDIVDVDRKFLTLTITEPPLLGIRLPDQRFQILTPLRQSLLRTQGLVCGYRQGGGPGVDYCWGDEVLLDDAVDLKESLEKLHDQVEMDVHPGGVHDDPILDSGANVKTLGPVARLIVAWLSAE</sequence>